<dbReference type="Pfam" id="PF00005">
    <property type="entry name" value="ABC_tran"/>
    <property type="match status" value="1"/>
</dbReference>
<feature type="region of interest" description="Disordered" evidence="8">
    <location>
        <begin position="1"/>
        <end position="42"/>
    </location>
</feature>
<evidence type="ECO:0000313" key="11">
    <source>
        <dbReference type="Proteomes" id="UP000264006"/>
    </source>
</evidence>
<dbReference type="CDD" id="cd03257">
    <property type="entry name" value="ABC_NikE_OppD_transporters"/>
    <property type="match status" value="1"/>
</dbReference>
<dbReference type="Gene3D" id="3.40.50.300">
    <property type="entry name" value="P-loop containing nucleotide triphosphate hydrolases"/>
    <property type="match status" value="1"/>
</dbReference>
<dbReference type="PANTHER" id="PTHR43297:SF2">
    <property type="entry name" value="DIPEPTIDE TRANSPORT ATP-BINDING PROTEIN DPPD"/>
    <property type="match status" value="1"/>
</dbReference>
<dbReference type="InterPro" id="IPR003439">
    <property type="entry name" value="ABC_transporter-like_ATP-bd"/>
</dbReference>
<dbReference type="SMART" id="SM00382">
    <property type="entry name" value="AAA"/>
    <property type="match status" value="1"/>
</dbReference>
<dbReference type="GO" id="GO:0015833">
    <property type="term" value="P:peptide transport"/>
    <property type="evidence" value="ECO:0007669"/>
    <property type="project" value="InterPro"/>
</dbReference>
<keyword evidence="7" id="KW-0472">Membrane</keyword>
<dbReference type="Pfam" id="PF08352">
    <property type="entry name" value="oligo_HPY"/>
    <property type="match status" value="1"/>
</dbReference>
<dbReference type="GO" id="GO:0016887">
    <property type="term" value="F:ATP hydrolysis activity"/>
    <property type="evidence" value="ECO:0007669"/>
    <property type="project" value="InterPro"/>
</dbReference>
<proteinExistence type="inferred from homology"/>
<evidence type="ECO:0000313" key="10">
    <source>
        <dbReference type="EMBL" id="AXV06596.1"/>
    </source>
</evidence>
<organism evidence="10 11">
    <name type="scientific">Euzebya pacifica</name>
    <dbReference type="NCBI Taxonomy" id="1608957"/>
    <lineage>
        <taxon>Bacteria</taxon>
        <taxon>Bacillati</taxon>
        <taxon>Actinomycetota</taxon>
        <taxon>Nitriliruptoria</taxon>
        <taxon>Euzebyales</taxon>
    </lineage>
</organism>
<feature type="domain" description="ABC transporter" evidence="9">
    <location>
        <begin position="43"/>
        <end position="293"/>
    </location>
</feature>
<evidence type="ECO:0000256" key="8">
    <source>
        <dbReference type="SAM" id="MobiDB-lite"/>
    </source>
</evidence>
<comment type="subcellular location">
    <subcellularLocation>
        <location evidence="1">Cell membrane</location>
        <topology evidence="1">Peripheral membrane protein</topology>
    </subcellularLocation>
</comment>
<evidence type="ECO:0000256" key="7">
    <source>
        <dbReference type="ARBA" id="ARBA00023136"/>
    </source>
</evidence>
<evidence type="ECO:0000256" key="3">
    <source>
        <dbReference type="ARBA" id="ARBA00022448"/>
    </source>
</evidence>
<dbReference type="InterPro" id="IPR027417">
    <property type="entry name" value="P-loop_NTPase"/>
</dbReference>
<dbReference type="EMBL" id="CP031165">
    <property type="protein sequence ID" value="AXV06596.1"/>
    <property type="molecule type" value="Genomic_DNA"/>
</dbReference>
<name>A0A346XWJ9_9ACTN</name>
<dbReference type="GO" id="GO:0005886">
    <property type="term" value="C:plasma membrane"/>
    <property type="evidence" value="ECO:0007669"/>
    <property type="project" value="UniProtKB-SubCell"/>
</dbReference>
<dbReference type="AlphaFoldDB" id="A0A346XWJ9"/>
<keyword evidence="5" id="KW-0547">Nucleotide-binding</keyword>
<keyword evidence="6" id="KW-0067">ATP-binding</keyword>
<dbReference type="NCBIfam" id="TIGR01727">
    <property type="entry name" value="oligo_HPY"/>
    <property type="match status" value="1"/>
</dbReference>
<evidence type="ECO:0000259" key="9">
    <source>
        <dbReference type="PROSITE" id="PS50893"/>
    </source>
</evidence>
<evidence type="ECO:0000256" key="2">
    <source>
        <dbReference type="ARBA" id="ARBA00005417"/>
    </source>
</evidence>
<evidence type="ECO:0000256" key="5">
    <source>
        <dbReference type="ARBA" id="ARBA00022741"/>
    </source>
</evidence>
<dbReference type="InterPro" id="IPR017871">
    <property type="entry name" value="ABC_transporter-like_CS"/>
</dbReference>
<reference evidence="10 11" key="1">
    <citation type="submission" date="2018-09" db="EMBL/GenBank/DDBJ databases">
        <title>Complete genome sequence of Euzebya sp. DY32-46 isolated from seawater of Pacific Ocean.</title>
        <authorList>
            <person name="Xu L."/>
            <person name="Wu Y.-H."/>
            <person name="Xu X.-W."/>
        </authorList>
    </citation>
    <scope>NUCLEOTIDE SEQUENCE [LARGE SCALE GENOMIC DNA]</scope>
    <source>
        <strain evidence="10 11">DY32-46</strain>
    </source>
</reference>
<sequence>MNGSTGARDDGRDRGLPRQDATRAPIASTGGGTAGRPSGDPVLEVEDLRVSFGTRRGRAEVVNGVTYDLHPGETVALVGESGSGKSVSSLALLGLLPTPPARVEGSIRLEGQQLVGASDDALRNVRGNDIAMIFQDPMTSLNPVMPIGRQVTEGMRLHLGLSAKEARDRAVDLLTRVGIPSPEKRLEDYPHQFSGGMRQRVMIAIGLACDPTVLIADEPTTALDVTIQAQIVELVQQLQADTGTAVLWITHDLGVVAGLADRVMVMYAGRIVEEAPVDALYDDPRHPYTRGLLASLPVLGETTDEGLESIPGLPPDPVAMPPGCPFWPRCTVRDDPRCEHEAPPLLEVGPGHRAATFYAEAMAELPSPVRDAGVETP</sequence>
<dbReference type="FunFam" id="3.40.50.300:FF:000016">
    <property type="entry name" value="Oligopeptide ABC transporter ATP-binding component"/>
    <property type="match status" value="1"/>
</dbReference>
<dbReference type="InterPro" id="IPR013563">
    <property type="entry name" value="Oligopep_ABC_C"/>
</dbReference>
<keyword evidence="11" id="KW-1185">Reference proteome</keyword>
<dbReference type="SUPFAM" id="SSF52540">
    <property type="entry name" value="P-loop containing nucleoside triphosphate hydrolases"/>
    <property type="match status" value="1"/>
</dbReference>
<dbReference type="InterPro" id="IPR050388">
    <property type="entry name" value="ABC_Ni/Peptide_Import"/>
</dbReference>
<keyword evidence="3" id="KW-0813">Transport</keyword>
<dbReference type="Proteomes" id="UP000264006">
    <property type="component" value="Chromosome"/>
</dbReference>
<dbReference type="PANTHER" id="PTHR43297">
    <property type="entry name" value="OLIGOPEPTIDE TRANSPORT ATP-BINDING PROTEIN APPD"/>
    <property type="match status" value="1"/>
</dbReference>
<protein>
    <submittedName>
        <fullName evidence="10">Oligopeptide transport system permease protein OppB</fullName>
    </submittedName>
</protein>
<accession>A0A346XWJ9</accession>
<dbReference type="GO" id="GO:0005524">
    <property type="term" value="F:ATP binding"/>
    <property type="evidence" value="ECO:0007669"/>
    <property type="project" value="UniProtKB-KW"/>
</dbReference>
<evidence type="ECO:0000256" key="1">
    <source>
        <dbReference type="ARBA" id="ARBA00004202"/>
    </source>
</evidence>
<dbReference type="InterPro" id="IPR003593">
    <property type="entry name" value="AAA+_ATPase"/>
</dbReference>
<comment type="similarity">
    <text evidence="2">Belongs to the ABC transporter superfamily.</text>
</comment>
<gene>
    <name evidence="10" type="ORF">DVS28_a1911</name>
</gene>
<dbReference type="KEGG" id="euz:DVS28_a1911"/>
<evidence type="ECO:0000256" key="4">
    <source>
        <dbReference type="ARBA" id="ARBA00022475"/>
    </source>
</evidence>
<keyword evidence="4" id="KW-1003">Cell membrane</keyword>
<dbReference type="PROSITE" id="PS00211">
    <property type="entry name" value="ABC_TRANSPORTER_1"/>
    <property type="match status" value="1"/>
</dbReference>
<evidence type="ECO:0000256" key="6">
    <source>
        <dbReference type="ARBA" id="ARBA00022840"/>
    </source>
</evidence>
<feature type="compositionally biased region" description="Basic and acidic residues" evidence="8">
    <location>
        <begin position="7"/>
        <end position="21"/>
    </location>
</feature>
<dbReference type="PROSITE" id="PS50893">
    <property type="entry name" value="ABC_TRANSPORTER_2"/>
    <property type="match status" value="1"/>
</dbReference>